<dbReference type="KEGG" id="cvn:111108677"/>
<feature type="compositionally biased region" description="Basic and acidic residues" evidence="1">
    <location>
        <begin position="269"/>
        <end position="291"/>
    </location>
</feature>
<keyword evidence="2" id="KW-1133">Transmembrane helix</keyword>
<proteinExistence type="predicted"/>
<feature type="compositionally biased region" description="Basic and acidic residues" evidence="1">
    <location>
        <begin position="128"/>
        <end position="139"/>
    </location>
</feature>
<evidence type="ECO:0000256" key="2">
    <source>
        <dbReference type="SAM" id="Phobius"/>
    </source>
</evidence>
<sequence>MEGLHDCATEMIWMYFAGLVSGVLLFFSIFILLWRFQTKRMKKLAGFLHLRDRHNKEPSDTEKRRTYSLRAPPAPPESPVVLRRKQASEPTMTFNNHVTLQSMYSSPYDVTRLHQSNNHVMLQSMYSDPRDFVRRDTRSSSKTPSEDPYSEVVIKPRPSVHSGELAHESPSFTEEPLYSTVRHSQHKNCKKRTNPDRGTHVPQSARSSNRRSNESNRLSGNREVLGEHRLSGNREVLGEHRLSAFQSYRRSTCPELDVHQVQRFSRSQSQDDRLSQRPKTITDQEREYKHHSDGFEEPLYYTLENVNPCPIRPLSNHVVSRDSQYSTQSSLSRVSFPGRISLGLSETIMSEYPFLRQESCHIFQDELKREATSGSAISTSV</sequence>
<name>A0A8B8BAG7_CRAVI</name>
<dbReference type="AlphaFoldDB" id="A0A8B8BAG7"/>
<keyword evidence="2" id="KW-0812">Transmembrane</keyword>
<keyword evidence="2" id="KW-0472">Membrane</keyword>
<evidence type="ECO:0000256" key="1">
    <source>
        <dbReference type="SAM" id="MobiDB-lite"/>
    </source>
</evidence>
<feature type="compositionally biased region" description="Basic residues" evidence="1">
    <location>
        <begin position="183"/>
        <end position="192"/>
    </location>
</feature>
<dbReference type="GeneID" id="111108677"/>
<feature type="region of interest" description="Disordered" evidence="1">
    <location>
        <begin position="54"/>
        <end position="81"/>
    </location>
</feature>
<evidence type="ECO:0000313" key="3">
    <source>
        <dbReference type="Proteomes" id="UP000694844"/>
    </source>
</evidence>
<feature type="region of interest" description="Disordered" evidence="1">
    <location>
        <begin position="262"/>
        <end position="291"/>
    </location>
</feature>
<feature type="transmembrane region" description="Helical" evidence="2">
    <location>
        <begin position="12"/>
        <end position="34"/>
    </location>
</feature>
<protein>
    <submittedName>
        <fullName evidence="4">Uncharacterized protein LOC111108677 isoform X1</fullName>
    </submittedName>
</protein>
<reference evidence="4" key="1">
    <citation type="submission" date="2025-08" db="UniProtKB">
        <authorList>
            <consortium name="RefSeq"/>
        </authorList>
    </citation>
    <scope>IDENTIFICATION</scope>
    <source>
        <tissue evidence="4">Whole sample</tissue>
    </source>
</reference>
<accession>A0A8B8BAG7</accession>
<evidence type="ECO:0000313" key="4">
    <source>
        <dbReference type="RefSeq" id="XP_022300420.1"/>
    </source>
</evidence>
<dbReference type="RefSeq" id="XP_022300420.1">
    <property type="nucleotide sequence ID" value="XM_022444712.1"/>
</dbReference>
<organism evidence="3 4">
    <name type="scientific">Crassostrea virginica</name>
    <name type="common">Eastern oyster</name>
    <dbReference type="NCBI Taxonomy" id="6565"/>
    <lineage>
        <taxon>Eukaryota</taxon>
        <taxon>Metazoa</taxon>
        <taxon>Spiralia</taxon>
        <taxon>Lophotrochozoa</taxon>
        <taxon>Mollusca</taxon>
        <taxon>Bivalvia</taxon>
        <taxon>Autobranchia</taxon>
        <taxon>Pteriomorphia</taxon>
        <taxon>Ostreida</taxon>
        <taxon>Ostreoidea</taxon>
        <taxon>Ostreidae</taxon>
        <taxon>Crassostrea</taxon>
    </lineage>
</organism>
<gene>
    <name evidence="4" type="primary">LOC111108677</name>
</gene>
<feature type="compositionally biased region" description="Basic and acidic residues" evidence="1">
    <location>
        <begin position="54"/>
        <end position="65"/>
    </location>
</feature>
<keyword evidence="3" id="KW-1185">Reference proteome</keyword>
<dbReference type="Proteomes" id="UP000694844">
    <property type="component" value="Chromosome 8"/>
</dbReference>
<feature type="region of interest" description="Disordered" evidence="1">
    <location>
        <begin position="125"/>
        <end position="231"/>
    </location>
</feature>